<accession>A0ABM1MXS2</accession>
<evidence type="ECO:0000256" key="1">
    <source>
        <dbReference type="ARBA" id="ARBA00022460"/>
    </source>
</evidence>
<protein>
    <submittedName>
        <fullName evidence="5">Cuticle protein 21-like</fullName>
    </submittedName>
</protein>
<dbReference type="PANTHER" id="PTHR10380">
    <property type="entry name" value="CUTICLE PROTEIN"/>
    <property type="match status" value="1"/>
</dbReference>
<evidence type="ECO:0000256" key="2">
    <source>
        <dbReference type="PROSITE-ProRule" id="PRU00497"/>
    </source>
</evidence>
<organism evidence="4 5">
    <name type="scientific">Nicrophorus vespilloides</name>
    <name type="common">Boreal carrion beetle</name>
    <dbReference type="NCBI Taxonomy" id="110193"/>
    <lineage>
        <taxon>Eukaryota</taxon>
        <taxon>Metazoa</taxon>
        <taxon>Ecdysozoa</taxon>
        <taxon>Arthropoda</taxon>
        <taxon>Hexapoda</taxon>
        <taxon>Insecta</taxon>
        <taxon>Pterygota</taxon>
        <taxon>Neoptera</taxon>
        <taxon>Endopterygota</taxon>
        <taxon>Coleoptera</taxon>
        <taxon>Polyphaga</taxon>
        <taxon>Staphyliniformia</taxon>
        <taxon>Silphidae</taxon>
        <taxon>Nicrophorinae</taxon>
        <taxon>Nicrophorus</taxon>
    </lineage>
</organism>
<dbReference type="InterPro" id="IPR050468">
    <property type="entry name" value="Cuticle_Struct_Prot"/>
</dbReference>
<dbReference type="Pfam" id="PF00379">
    <property type="entry name" value="Chitin_bind_4"/>
    <property type="match status" value="1"/>
</dbReference>
<dbReference type="PANTHER" id="PTHR10380:SF224">
    <property type="entry name" value="CUTICULAR PROTEIN 12A"/>
    <property type="match status" value="1"/>
</dbReference>
<keyword evidence="4" id="KW-1185">Reference proteome</keyword>
<dbReference type="PROSITE" id="PS00233">
    <property type="entry name" value="CHIT_BIND_RR_1"/>
    <property type="match status" value="1"/>
</dbReference>
<gene>
    <name evidence="5" type="primary">LOC108564770</name>
</gene>
<evidence type="ECO:0000313" key="4">
    <source>
        <dbReference type="Proteomes" id="UP000695000"/>
    </source>
</evidence>
<dbReference type="Proteomes" id="UP000695000">
    <property type="component" value="Unplaced"/>
</dbReference>
<dbReference type="InterPro" id="IPR000618">
    <property type="entry name" value="Insect_cuticle"/>
</dbReference>
<feature type="region of interest" description="Disordered" evidence="3">
    <location>
        <begin position="1"/>
        <end position="24"/>
    </location>
</feature>
<name>A0ABM1MXS2_NICVS</name>
<dbReference type="PRINTS" id="PR00947">
    <property type="entry name" value="CUTICLE"/>
</dbReference>
<keyword evidence="1 2" id="KW-0193">Cuticle</keyword>
<dbReference type="RefSeq" id="XP_017779372.1">
    <property type="nucleotide sequence ID" value="XM_017923883.1"/>
</dbReference>
<dbReference type="InterPro" id="IPR031311">
    <property type="entry name" value="CHIT_BIND_RR_consensus"/>
</dbReference>
<evidence type="ECO:0000256" key="3">
    <source>
        <dbReference type="SAM" id="MobiDB-lite"/>
    </source>
</evidence>
<dbReference type="PROSITE" id="PS51155">
    <property type="entry name" value="CHIT_BIND_RR_2"/>
    <property type="match status" value="1"/>
</dbReference>
<sequence length="183" mass="20773">MVVWAAPSRSMPSAYPEGRSKGPAGRLSLADWENYYEPEPEGPGSYAFGYDIEDPETDNVQFRHEERHPNGTVRGSYGYVTPDGNVNIVNYIADALGYRATVETRSRGDLKPIKVNVEQEIADAQVKGEDTRKYVQPNYVDRTNLNRATFNNKEENYVVSNNLARAAVPVPNQYYQFYYTPLY</sequence>
<reference evidence="5" key="1">
    <citation type="submission" date="2025-08" db="UniProtKB">
        <authorList>
            <consortium name="RefSeq"/>
        </authorList>
    </citation>
    <scope>IDENTIFICATION</scope>
    <source>
        <tissue evidence="5">Whole Larva</tissue>
    </source>
</reference>
<dbReference type="GeneID" id="108564770"/>
<proteinExistence type="predicted"/>
<evidence type="ECO:0000313" key="5">
    <source>
        <dbReference type="RefSeq" id="XP_017779372.1"/>
    </source>
</evidence>